<dbReference type="Pfam" id="PF01614">
    <property type="entry name" value="IclR_C"/>
    <property type="match status" value="1"/>
</dbReference>
<evidence type="ECO:0000259" key="6">
    <source>
        <dbReference type="PROSITE" id="PS51078"/>
    </source>
</evidence>
<dbReference type="Pfam" id="PF09339">
    <property type="entry name" value="HTH_IclR"/>
    <property type="match status" value="1"/>
</dbReference>
<proteinExistence type="predicted"/>
<name>A0A1J5P813_9ZZZZ</name>
<dbReference type="InterPro" id="IPR014757">
    <property type="entry name" value="Tscrpt_reg_IclR_C"/>
</dbReference>
<evidence type="ECO:0000256" key="4">
    <source>
        <dbReference type="SAM" id="MobiDB-lite"/>
    </source>
</evidence>
<dbReference type="AlphaFoldDB" id="A0A1J5P813"/>
<dbReference type="PANTHER" id="PTHR30136">
    <property type="entry name" value="HELIX-TURN-HELIX TRANSCRIPTIONAL REGULATOR, ICLR FAMILY"/>
    <property type="match status" value="1"/>
</dbReference>
<dbReference type="GO" id="GO:0003700">
    <property type="term" value="F:DNA-binding transcription factor activity"/>
    <property type="evidence" value="ECO:0007669"/>
    <property type="project" value="TreeGrafter"/>
</dbReference>
<evidence type="ECO:0000259" key="5">
    <source>
        <dbReference type="PROSITE" id="PS51077"/>
    </source>
</evidence>
<dbReference type="InterPro" id="IPR036388">
    <property type="entry name" value="WH-like_DNA-bd_sf"/>
</dbReference>
<gene>
    <name evidence="7" type="primary">iclR_10</name>
    <name evidence="7" type="ORF">GALL_510400</name>
</gene>
<dbReference type="SUPFAM" id="SSF46785">
    <property type="entry name" value="Winged helix' DNA-binding domain"/>
    <property type="match status" value="1"/>
</dbReference>
<reference evidence="7" key="1">
    <citation type="submission" date="2016-10" db="EMBL/GenBank/DDBJ databases">
        <title>Sequence of Gallionella enrichment culture.</title>
        <authorList>
            <person name="Poehlein A."/>
            <person name="Muehling M."/>
            <person name="Daniel R."/>
        </authorList>
    </citation>
    <scope>NUCLEOTIDE SEQUENCE</scope>
</reference>
<comment type="caution">
    <text evidence="7">The sequence shown here is derived from an EMBL/GenBank/DDBJ whole genome shotgun (WGS) entry which is preliminary data.</text>
</comment>
<dbReference type="PROSITE" id="PS51077">
    <property type="entry name" value="HTH_ICLR"/>
    <property type="match status" value="1"/>
</dbReference>
<dbReference type="Gene3D" id="3.30.450.40">
    <property type="match status" value="1"/>
</dbReference>
<dbReference type="EMBL" id="MLJW01005964">
    <property type="protein sequence ID" value="OIQ67382.1"/>
    <property type="molecule type" value="Genomic_DNA"/>
</dbReference>
<organism evidence="7">
    <name type="scientific">mine drainage metagenome</name>
    <dbReference type="NCBI Taxonomy" id="410659"/>
    <lineage>
        <taxon>unclassified sequences</taxon>
        <taxon>metagenomes</taxon>
        <taxon>ecological metagenomes</taxon>
    </lineage>
</organism>
<dbReference type="PROSITE" id="PS51078">
    <property type="entry name" value="ICLR_ED"/>
    <property type="match status" value="1"/>
</dbReference>
<evidence type="ECO:0000256" key="1">
    <source>
        <dbReference type="ARBA" id="ARBA00023015"/>
    </source>
</evidence>
<keyword evidence="2" id="KW-0238">DNA-binding</keyword>
<dbReference type="GO" id="GO:0045892">
    <property type="term" value="P:negative regulation of DNA-templated transcription"/>
    <property type="evidence" value="ECO:0007669"/>
    <property type="project" value="TreeGrafter"/>
</dbReference>
<feature type="compositionally biased region" description="Basic and acidic residues" evidence="4">
    <location>
        <begin position="1"/>
        <end position="10"/>
    </location>
</feature>
<keyword evidence="3" id="KW-0804">Transcription</keyword>
<feature type="domain" description="HTH iclR-type" evidence="5">
    <location>
        <begin position="26"/>
        <end position="88"/>
    </location>
</feature>
<protein>
    <submittedName>
        <fullName evidence="7">Acetate operon repressor</fullName>
    </submittedName>
</protein>
<dbReference type="InterPro" id="IPR036390">
    <property type="entry name" value="WH_DNA-bd_sf"/>
</dbReference>
<keyword evidence="1" id="KW-0805">Transcription regulation</keyword>
<accession>A0A1J5P813</accession>
<dbReference type="SUPFAM" id="SSF55781">
    <property type="entry name" value="GAF domain-like"/>
    <property type="match status" value="1"/>
</dbReference>
<dbReference type="Gene3D" id="1.10.10.10">
    <property type="entry name" value="Winged helix-like DNA-binding domain superfamily/Winged helix DNA-binding domain"/>
    <property type="match status" value="1"/>
</dbReference>
<feature type="domain" description="IclR-ED" evidence="6">
    <location>
        <begin position="89"/>
        <end position="273"/>
    </location>
</feature>
<evidence type="ECO:0000256" key="3">
    <source>
        <dbReference type="ARBA" id="ARBA00023163"/>
    </source>
</evidence>
<dbReference type="PANTHER" id="PTHR30136:SF24">
    <property type="entry name" value="HTH-TYPE TRANSCRIPTIONAL REPRESSOR ALLR"/>
    <property type="match status" value="1"/>
</dbReference>
<evidence type="ECO:0000313" key="7">
    <source>
        <dbReference type="EMBL" id="OIQ67382.1"/>
    </source>
</evidence>
<dbReference type="SMART" id="SM00346">
    <property type="entry name" value="HTH_ICLR"/>
    <property type="match status" value="1"/>
</dbReference>
<evidence type="ECO:0000256" key="2">
    <source>
        <dbReference type="ARBA" id="ARBA00023125"/>
    </source>
</evidence>
<feature type="region of interest" description="Disordered" evidence="4">
    <location>
        <begin position="1"/>
        <end position="21"/>
    </location>
</feature>
<dbReference type="GO" id="GO:0003677">
    <property type="term" value="F:DNA binding"/>
    <property type="evidence" value="ECO:0007669"/>
    <property type="project" value="UniProtKB-KW"/>
</dbReference>
<dbReference type="InterPro" id="IPR005471">
    <property type="entry name" value="Tscrpt_reg_IclR_N"/>
</dbReference>
<sequence>MEPERGREKPGVMPARPPMGRDNGGIQALDRAFLILDVIADAGGEAKLTEIAGIAGLNVSTCHHLISTLHNWGYVARGANGRSYVLGSRILHLSAACLRQVDLPRRAQSFVDRLSDQTREAVRLAIMQDTNLVNVLHREARHAVRVDAGLGGNSNAAHATATGKAILEWLPPTELDRIVADKGLTAFTPHTITDLEKLKEDLRLTRRNGFAIDREEFQLGVICLGAAIRDHAGAVVGSISVSSPVFRATPAYINQIKIDLIAAADELSTELGAPGAILRGSAKRVAAE</sequence>
<dbReference type="InterPro" id="IPR029016">
    <property type="entry name" value="GAF-like_dom_sf"/>
</dbReference>
<dbReference type="InterPro" id="IPR050707">
    <property type="entry name" value="HTH_MetabolicPath_Reg"/>
</dbReference>